<dbReference type="GO" id="GO:0016787">
    <property type="term" value="F:hydrolase activity"/>
    <property type="evidence" value="ECO:0007669"/>
    <property type="project" value="UniProtKB-KW"/>
</dbReference>
<dbReference type="AlphaFoldDB" id="A0A6N6VQ20"/>
<protein>
    <submittedName>
        <fullName evidence="3">Alpha/beta fold hydrolase</fullName>
    </submittedName>
</protein>
<evidence type="ECO:0000313" key="4">
    <source>
        <dbReference type="Proteomes" id="UP000468901"/>
    </source>
</evidence>
<accession>A0A6N6VQ20</accession>
<evidence type="ECO:0000259" key="2">
    <source>
        <dbReference type="Pfam" id="PF00561"/>
    </source>
</evidence>
<dbReference type="SUPFAM" id="SSF53474">
    <property type="entry name" value="alpha/beta-Hydrolases"/>
    <property type="match status" value="1"/>
</dbReference>
<dbReference type="InterPro" id="IPR050266">
    <property type="entry name" value="AB_hydrolase_sf"/>
</dbReference>
<name>A0A6N6VQ20_9HYPH</name>
<gene>
    <name evidence="3" type="ORF">F2P47_03225</name>
</gene>
<dbReference type="PRINTS" id="PR00111">
    <property type="entry name" value="ABHYDROLASE"/>
</dbReference>
<dbReference type="PANTHER" id="PTHR43798">
    <property type="entry name" value="MONOACYLGLYCEROL LIPASE"/>
    <property type="match status" value="1"/>
</dbReference>
<feature type="transmembrane region" description="Helical" evidence="1">
    <location>
        <begin position="21"/>
        <end position="39"/>
    </location>
</feature>
<evidence type="ECO:0000256" key="1">
    <source>
        <dbReference type="SAM" id="Phobius"/>
    </source>
</evidence>
<proteinExistence type="predicted"/>
<dbReference type="PANTHER" id="PTHR43798:SF33">
    <property type="entry name" value="HYDROLASE, PUTATIVE (AFU_ORTHOLOGUE AFUA_2G14860)-RELATED"/>
    <property type="match status" value="1"/>
</dbReference>
<dbReference type="InterPro" id="IPR029058">
    <property type="entry name" value="AB_hydrolase_fold"/>
</dbReference>
<reference evidence="3 4" key="1">
    <citation type="submission" date="2019-09" db="EMBL/GenBank/DDBJ databases">
        <title>Parvibaculum sedimenti sp. nov., isolated from sediment.</title>
        <authorList>
            <person name="Wang Y."/>
        </authorList>
    </citation>
    <scope>NUCLEOTIDE SEQUENCE [LARGE SCALE GENOMIC DNA]</scope>
    <source>
        <strain evidence="3 4">HXT-9</strain>
    </source>
</reference>
<keyword evidence="1" id="KW-0812">Transmembrane</keyword>
<evidence type="ECO:0000313" key="3">
    <source>
        <dbReference type="EMBL" id="KAB7742287.1"/>
    </source>
</evidence>
<comment type="caution">
    <text evidence="3">The sequence shown here is derived from an EMBL/GenBank/DDBJ whole genome shotgun (WGS) entry which is preliminary data.</text>
</comment>
<dbReference type="Pfam" id="PF00561">
    <property type="entry name" value="Abhydrolase_1"/>
    <property type="match status" value="1"/>
</dbReference>
<dbReference type="EMBL" id="WESC01000002">
    <property type="protein sequence ID" value="KAB7742287.1"/>
    <property type="molecule type" value="Genomic_DNA"/>
</dbReference>
<dbReference type="InterPro" id="IPR000639">
    <property type="entry name" value="Epox_hydrolase-like"/>
</dbReference>
<keyword evidence="3" id="KW-0378">Hydrolase</keyword>
<dbReference type="Proteomes" id="UP000468901">
    <property type="component" value="Unassembled WGS sequence"/>
</dbReference>
<keyword evidence="1" id="KW-1133">Transmembrane helix</keyword>
<dbReference type="PRINTS" id="PR00412">
    <property type="entry name" value="EPOXHYDRLASE"/>
</dbReference>
<keyword evidence="1" id="KW-0472">Membrane</keyword>
<dbReference type="InterPro" id="IPR000073">
    <property type="entry name" value="AB_hydrolase_1"/>
</dbReference>
<keyword evidence="4" id="KW-1185">Reference proteome</keyword>
<organism evidence="3 4">
    <name type="scientific">Parvibaculum sedimenti</name>
    <dbReference type="NCBI Taxonomy" id="2608632"/>
    <lineage>
        <taxon>Bacteria</taxon>
        <taxon>Pseudomonadati</taxon>
        <taxon>Pseudomonadota</taxon>
        <taxon>Alphaproteobacteria</taxon>
        <taxon>Hyphomicrobiales</taxon>
        <taxon>Parvibaculaceae</taxon>
        <taxon>Parvibaculum</taxon>
    </lineage>
</organism>
<feature type="domain" description="AB hydrolase-1" evidence="2">
    <location>
        <begin position="77"/>
        <end position="314"/>
    </location>
</feature>
<sequence>MRRRYRRERGTKVVKRILQGVGVLILLALFVIAGSVVRFDKSKEELLPKYANEASQFITLPDGAVAHVRDQGNKTGPVLVLIHGSNASLHTWEPWARLLGGSYRVVTMDMPGHGLTGAVPNDDYSRTGMVTFVHEVTQRLGLTRYALGGNSMGGGVAAQYAESFPDEVAALVLVDAAGIPRKPQPGGKIPLAFRLAQIPVLNKILLYVTPRSMIAEGLHKVFVDQSKVTDEMVERYYDLTLYDGNRRATGIRFRLPPDDGAVAEQLGAIKAPTLILWGDKDGLIPVEYAGEFAKRIPGSKVVIYPDVGHIPMEEVPEKSAADVAAFLGLTFAAEAAGMPPVPVETAPVHHDGKIEVMPISPE</sequence>
<dbReference type="GO" id="GO:0016020">
    <property type="term" value="C:membrane"/>
    <property type="evidence" value="ECO:0007669"/>
    <property type="project" value="TreeGrafter"/>
</dbReference>
<dbReference type="Gene3D" id="3.40.50.1820">
    <property type="entry name" value="alpha/beta hydrolase"/>
    <property type="match status" value="1"/>
</dbReference>